<reference evidence="2" key="1">
    <citation type="submission" date="2021-05" db="EMBL/GenBank/DDBJ databases">
        <authorList>
            <person name="Arsene-Ploetze F."/>
        </authorList>
    </citation>
    <scope>NUCLEOTIDE SEQUENCE</scope>
    <source>
        <strain evidence="2">DSM 42138</strain>
    </source>
</reference>
<sequence length="100" mass="11265">MCSITRASDTHVTFPKRHEPFRLRARPHQHPGKPVGARCGQAHQKPHKQHLTKKLLFAANRSHPVIPRPVFEEKSSAGTFSAWLDVDPGTTARRAREEAT</sequence>
<dbReference type="Proteomes" id="UP001152519">
    <property type="component" value="Unassembled WGS sequence"/>
</dbReference>
<keyword evidence="3" id="KW-1185">Reference proteome</keyword>
<feature type="region of interest" description="Disordered" evidence="1">
    <location>
        <begin position="16"/>
        <end position="50"/>
    </location>
</feature>
<organism evidence="2 3">
    <name type="scientific">Actinacidiphila cocklensis</name>
    <dbReference type="NCBI Taxonomy" id="887465"/>
    <lineage>
        <taxon>Bacteria</taxon>
        <taxon>Bacillati</taxon>
        <taxon>Actinomycetota</taxon>
        <taxon>Actinomycetes</taxon>
        <taxon>Kitasatosporales</taxon>
        <taxon>Streptomycetaceae</taxon>
        <taxon>Actinacidiphila</taxon>
    </lineage>
</organism>
<proteinExistence type="predicted"/>
<dbReference type="AlphaFoldDB" id="A0A9W4DRY7"/>
<dbReference type="EMBL" id="CAJSLV010000047">
    <property type="protein sequence ID" value="CAG6392903.1"/>
    <property type="molecule type" value="Genomic_DNA"/>
</dbReference>
<protein>
    <submittedName>
        <fullName evidence="2">Uncharacterized protein</fullName>
    </submittedName>
</protein>
<evidence type="ECO:0000256" key="1">
    <source>
        <dbReference type="SAM" id="MobiDB-lite"/>
    </source>
</evidence>
<accession>A0A9W4DRY7</accession>
<evidence type="ECO:0000313" key="3">
    <source>
        <dbReference type="Proteomes" id="UP001152519"/>
    </source>
</evidence>
<gene>
    <name evidence="2" type="ORF">SCOCK_190071</name>
</gene>
<name>A0A9W4DRY7_9ACTN</name>
<comment type="caution">
    <text evidence="2">The sequence shown here is derived from an EMBL/GenBank/DDBJ whole genome shotgun (WGS) entry which is preliminary data.</text>
</comment>
<evidence type="ECO:0000313" key="2">
    <source>
        <dbReference type="EMBL" id="CAG6392903.1"/>
    </source>
</evidence>